<dbReference type="AlphaFoldDB" id="A0A4S2CWR9"/>
<evidence type="ECO:0000313" key="2">
    <source>
        <dbReference type="EMBL" id="TGY33427.1"/>
    </source>
</evidence>
<keyword evidence="1" id="KW-0472">Membrane</keyword>
<name>A0A4S2CWR9_STEMA</name>
<keyword evidence="1" id="KW-1133">Transmembrane helix</keyword>
<dbReference type="InterPro" id="IPR011009">
    <property type="entry name" value="Kinase-like_dom_sf"/>
</dbReference>
<dbReference type="OrthoDB" id="8028712at2"/>
<protein>
    <submittedName>
        <fullName evidence="2">Serine/threonine protein phosphatase</fullName>
    </submittedName>
</protein>
<accession>A0A4S2CWR9</accession>
<evidence type="ECO:0000256" key="1">
    <source>
        <dbReference type="SAM" id="Phobius"/>
    </source>
</evidence>
<sequence length="260" mass="28338">MVEPIVIEGQRAWLKQYGEGSRVVALGLLNFIARRFQLDALRPPPHRGGDAARETEARRLAELKDQGVNVPPVIGSGHAALVLGDNGSSFNTCLRQADDAGRDRLVSAAMQAIASAHRNGAYFGQPLPRNLTWDGQQVGFIDFEEDPLEVMDLAQAQARDWLMFGYGVAKYYEDRPQRLQQLMADAMDGAEAPVLAHAHEVSGRLRGLARASLKMGRSARALAHAILIVHGATTLGVLMLAVICFDFFSDGDLDILQLLV</sequence>
<evidence type="ECO:0000313" key="3">
    <source>
        <dbReference type="Proteomes" id="UP000306631"/>
    </source>
</evidence>
<dbReference type="Proteomes" id="UP000306631">
    <property type="component" value="Unassembled WGS sequence"/>
</dbReference>
<dbReference type="EMBL" id="SRYW01000010">
    <property type="protein sequence ID" value="TGY33427.1"/>
    <property type="molecule type" value="Genomic_DNA"/>
</dbReference>
<dbReference type="SUPFAM" id="SSF56112">
    <property type="entry name" value="Protein kinase-like (PK-like)"/>
    <property type="match status" value="1"/>
</dbReference>
<feature type="transmembrane region" description="Helical" evidence="1">
    <location>
        <begin position="222"/>
        <end position="248"/>
    </location>
</feature>
<gene>
    <name evidence="2" type="ORF">E5352_12865</name>
</gene>
<proteinExistence type="predicted"/>
<reference evidence="2 3" key="1">
    <citation type="submission" date="2019-04" db="EMBL/GenBank/DDBJ databases">
        <title>Microbes associate with the intestines of laboratory mice.</title>
        <authorList>
            <person name="Navarre W."/>
            <person name="Wong E."/>
            <person name="Huang K."/>
            <person name="Tropini C."/>
            <person name="Ng K."/>
            <person name="Yu B."/>
        </authorList>
    </citation>
    <scope>NUCLEOTIDE SEQUENCE [LARGE SCALE GENOMIC DNA]</scope>
    <source>
        <strain evidence="2 3">NM62_B4-13</strain>
    </source>
</reference>
<dbReference type="RefSeq" id="WP_017357624.1">
    <property type="nucleotide sequence ID" value="NZ_SRYW01000010.1"/>
</dbReference>
<organism evidence="2 3">
    <name type="scientific">Stenotrophomonas maltophilia</name>
    <name type="common">Pseudomonas maltophilia</name>
    <name type="synonym">Xanthomonas maltophilia</name>
    <dbReference type="NCBI Taxonomy" id="40324"/>
    <lineage>
        <taxon>Bacteria</taxon>
        <taxon>Pseudomonadati</taxon>
        <taxon>Pseudomonadota</taxon>
        <taxon>Gammaproteobacteria</taxon>
        <taxon>Lysobacterales</taxon>
        <taxon>Lysobacteraceae</taxon>
        <taxon>Stenotrophomonas</taxon>
        <taxon>Stenotrophomonas maltophilia group</taxon>
    </lineage>
</organism>
<keyword evidence="1" id="KW-0812">Transmembrane</keyword>
<comment type="caution">
    <text evidence="2">The sequence shown here is derived from an EMBL/GenBank/DDBJ whole genome shotgun (WGS) entry which is preliminary data.</text>
</comment>